<feature type="binding site" evidence="4">
    <location>
        <position position="317"/>
    </location>
    <ligand>
        <name>S-adenosyl-L-methionine</name>
        <dbReference type="ChEBI" id="CHEBI:59789"/>
    </ligand>
</feature>
<dbReference type="InterPro" id="IPR030390">
    <property type="entry name" value="MeTrfase_TrmA_AS"/>
</dbReference>
<dbReference type="PATRIC" id="fig|1184267.3.peg.1324"/>
<dbReference type="CDD" id="cd02440">
    <property type="entry name" value="AdoMet_MTases"/>
    <property type="match status" value="1"/>
</dbReference>
<evidence type="ECO:0000313" key="6">
    <source>
        <dbReference type="EMBL" id="AGH95522.1"/>
    </source>
</evidence>
<dbReference type="PROSITE" id="PS01131">
    <property type="entry name" value="RRNA_A_DIMETH"/>
    <property type="match status" value="1"/>
</dbReference>
<accession>M4V816</accession>
<feature type="active site" evidence="5">
    <location>
        <position position="343"/>
    </location>
</feature>
<evidence type="ECO:0000256" key="5">
    <source>
        <dbReference type="PROSITE-ProRule" id="PRU10015"/>
    </source>
</evidence>
<comment type="caution">
    <text evidence="4">Lacks conserved residue(s) required for the propagation of feature annotation.</text>
</comment>
<evidence type="ECO:0000313" key="7">
    <source>
        <dbReference type="Proteomes" id="UP000012040"/>
    </source>
</evidence>
<dbReference type="PROSITE" id="PS01230">
    <property type="entry name" value="TRMA_1"/>
    <property type="match status" value="1"/>
</dbReference>
<dbReference type="GO" id="GO:0070041">
    <property type="term" value="F:rRNA (uridine-C5-)-methyltransferase activity"/>
    <property type="evidence" value="ECO:0007669"/>
    <property type="project" value="TreeGrafter"/>
</dbReference>
<organism evidence="6 7">
    <name type="scientific">Pseudobdellovibrio exovorus JSS</name>
    <dbReference type="NCBI Taxonomy" id="1184267"/>
    <lineage>
        <taxon>Bacteria</taxon>
        <taxon>Pseudomonadati</taxon>
        <taxon>Bdellovibrionota</taxon>
        <taxon>Bdellovibrionia</taxon>
        <taxon>Bdellovibrionales</taxon>
        <taxon>Pseudobdellovibrionaceae</taxon>
        <taxon>Pseudobdellovibrio</taxon>
    </lineage>
</organism>
<evidence type="ECO:0000256" key="1">
    <source>
        <dbReference type="ARBA" id="ARBA00022603"/>
    </source>
</evidence>
<dbReference type="PANTHER" id="PTHR11061:SF30">
    <property type="entry name" value="TRNA (URACIL(54)-C(5))-METHYLTRANSFERASE"/>
    <property type="match status" value="1"/>
</dbReference>
<keyword evidence="7" id="KW-1185">Reference proteome</keyword>
<keyword evidence="1 4" id="KW-0489">Methyltransferase</keyword>
<evidence type="ECO:0000256" key="3">
    <source>
        <dbReference type="ARBA" id="ARBA00022691"/>
    </source>
</evidence>
<dbReference type="InterPro" id="IPR030391">
    <property type="entry name" value="MeTrfase_TrmA_CS"/>
</dbReference>
<dbReference type="KEGG" id="bex:A11Q_1306"/>
<sequence>MNDCSYFPQCRGCTHWDKPYAEQQALKIQNLRDLIVQHELPHCEIEFLSCGESQLRHRVDFTVQYDEVTQKHIFGFYNQNKQLLDIQKCLQMAPSLQSIYSEFTSLPFFYKGDIPIKKGSVRLRVSPHGQKGCWLDFSNVEIKELLDDQILLQKLLDSDFFVEIGQKGKSLIRLNGNLKLADPQPRSWFQTYDRYGQPISMQGLISDFTQPSWESASLLVQITNQWLHEFSKNQTSTILEFGSGLGQFTLSFLKSGHRVTACEVDQSSSQNLSLHAAHLGLSDRLQIHVADFHRKSIVDTMPIQQTDSSIYEWAFVNPARSGLKKFTEQVIASSADYIIYVSCYPQSMATDIQQLSSCYDLIDLKIVDQFPQTDHYESVALLKRQHHGFKE</sequence>
<feature type="binding site" evidence="4">
    <location>
        <position position="263"/>
    </location>
    <ligand>
        <name>S-adenosyl-L-methionine</name>
        <dbReference type="ChEBI" id="CHEBI:59789"/>
    </ligand>
</feature>
<dbReference type="PANTHER" id="PTHR11061">
    <property type="entry name" value="RNA M5U METHYLTRANSFERASE"/>
    <property type="match status" value="1"/>
</dbReference>
<dbReference type="HOGENOM" id="CLU_705277_0_0_7"/>
<dbReference type="PROSITE" id="PS01231">
    <property type="entry name" value="TRMA_2"/>
    <property type="match status" value="1"/>
</dbReference>
<dbReference type="InterPro" id="IPR020596">
    <property type="entry name" value="rRNA_Ade_Mease_Trfase_CS"/>
</dbReference>
<keyword evidence="2 4" id="KW-0808">Transferase</keyword>
<dbReference type="PROSITE" id="PS51687">
    <property type="entry name" value="SAM_MT_RNA_M5U"/>
    <property type="match status" value="1"/>
</dbReference>
<feature type="active site" description="Nucleophile" evidence="4">
    <location>
        <position position="343"/>
    </location>
</feature>
<dbReference type="Gene3D" id="2.40.50.1070">
    <property type="match status" value="1"/>
</dbReference>
<dbReference type="STRING" id="1184267.A11Q_1306"/>
<dbReference type="EMBL" id="CP003537">
    <property type="protein sequence ID" value="AGH95522.1"/>
    <property type="molecule type" value="Genomic_DNA"/>
</dbReference>
<dbReference type="GO" id="GO:0000179">
    <property type="term" value="F:rRNA (adenine-N6,N6-)-dimethyltransferase activity"/>
    <property type="evidence" value="ECO:0007669"/>
    <property type="project" value="InterPro"/>
</dbReference>
<dbReference type="GO" id="GO:0070475">
    <property type="term" value="P:rRNA base methylation"/>
    <property type="evidence" value="ECO:0007669"/>
    <property type="project" value="TreeGrafter"/>
</dbReference>
<keyword evidence="3 4" id="KW-0949">S-adenosyl-L-methionine</keyword>
<proteinExistence type="inferred from homology"/>
<dbReference type="OrthoDB" id="5298659at2"/>
<comment type="similarity">
    <text evidence="4">Belongs to the class I-like SAM-binding methyltransferase superfamily. RNA M5U methyltransferase family.</text>
</comment>
<evidence type="ECO:0000256" key="2">
    <source>
        <dbReference type="ARBA" id="ARBA00022679"/>
    </source>
</evidence>
<dbReference type="eggNOG" id="COG2265">
    <property type="taxonomic scope" value="Bacteria"/>
</dbReference>
<dbReference type="Gene3D" id="3.40.50.150">
    <property type="entry name" value="Vaccinia Virus protein VP39"/>
    <property type="match status" value="1"/>
</dbReference>
<dbReference type="RefSeq" id="WP_015470012.1">
    <property type="nucleotide sequence ID" value="NC_020813.1"/>
</dbReference>
<dbReference type="AlphaFoldDB" id="M4V816"/>
<name>M4V816_9BACT</name>
<dbReference type="Proteomes" id="UP000012040">
    <property type="component" value="Chromosome"/>
</dbReference>
<dbReference type="Pfam" id="PF05958">
    <property type="entry name" value="tRNA_U5-meth_tr"/>
    <property type="match status" value="1"/>
</dbReference>
<dbReference type="SUPFAM" id="SSF53335">
    <property type="entry name" value="S-adenosyl-L-methionine-dependent methyltransferases"/>
    <property type="match status" value="1"/>
</dbReference>
<protein>
    <submittedName>
        <fullName evidence="6">RNA methyltransferase</fullName>
    </submittedName>
</protein>
<evidence type="ECO:0000256" key="4">
    <source>
        <dbReference type="PROSITE-ProRule" id="PRU01024"/>
    </source>
</evidence>
<reference evidence="6 7" key="1">
    <citation type="journal article" date="2013" name="ISME J.">
        <title>By their genes ye shall know them: genomic signatures of predatory bacteria.</title>
        <authorList>
            <person name="Pasternak Z."/>
            <person name="Pietrokovski S."/>
            <person name="Rotem O."/>
            <person name="Gophna U."/>
            <person name="Lurie-Weinberger M.N."/>
            <person name="Jurkevitch E."/>
        </authorList>
    </citation>
    <scope>NUCLEOTIDE SEQUENCE [LARGE SCALE GENOMIC DNA]</scope>
    <source>
        <strain evidence="6 7">JSS</strain>
    </source>
</reference>
<feature type="binding site" evidence="4">
    <location>
        <position position="210"/>
    </location>
    <ligand>
        <name>S-adenosyl-L-methionine</name>
        <dbReference type="ChEBI" id="CHEBI:59789"/>
    </ligand>
</feature>
<dbReference type="InterPro" id="IPR010280">
    <property type="entry name" value="U5_MeTrfase_fam"/>
</dbReference>
<dbReference type="InterPro" id="IPR029063">
    <property type="entry name" value="SAM-dependent_MTases_sf"/>
</dbReference>
<gene>
    <name evidence="6" type="ORF">A11Q_1306</name>
</gene>